<sequence>MKTLLVDAYDSFVHIIANYLEVLGLQPDVVRCNEIDVAAIGANYQSIVLGPGPGHPRESGYLNILSAHEGKLPIFGVCLGMQAIAEYYGVPVVQAAHRRHGKVSTVEHTSQGCFMGLPSPMEVTRYHSLVADRAQLPSSMLDVTAESLDDHYVMGLKHRTHPIEGVQFHPESVTTPHGLDLIRNALLSH</sequence>
<keyword evidence="4" id="KW-1185">Reference proteome</keyword>
<dbReference type="PROSITE" id="PS51273">
    <property type="entry name" value="GATASE_TYPE_1"/>
    <property type="match status" value="1"/>
</dbReference>
<reference evidence="3 4" key="1">
    <citation type="submission" date="2020-10" db="EMBL/GenBank/DDBJ databases">
        <title>Phylogeny of dyella-like bacteria.</title>
        <authorList>
            <person name="Fu J."/>
        </authorList>
    </citation>
    <scope>NUCLEOTIDE SEQUENCE [LARGE SCALE GENOMIC DNA]</scope>
    <source>
        <strain evidence="3 4">DHOB09</strain>
    </source>
</reference>
<dbReference type="PRINTS" id="PR00096">
    <property type="entry name" value="GATASE"/>
</dbReference>
<evidence type="ECO:0000259" key="2">
    <source>
        <dbReference type="Pfam" id="PF00117"/>
    </source>
</evidence>
<accession>A0ABX7GS55</accession>
<evidence type="ECO:0000256" key="1">
    <source>
        <dbReference type="ARBA" id="ARBA00022962"/>
    </source>
</evidence>
<dbReference type="PRINTS" id="PR00099">
    <property type="entry name" value="CPSGATASE"/>
</dbReference>
<gene>
    <name evidence="3" type="ORF">ISN74_17570</name>
</gene>
<dbReference type="InterPro" id="IPR017926">
    <property type="entry name" value="GATASE"/>
</dbReference>
<dbReference type="InterPro" id="IPR006221">
    <property type="entry name" value="TrpG/PapA_dom"/>
</dbReference>
<dbReference type="InterPro" id="IPR050472">
    <property type="entry name" value="Anth_synth/Amidotransfase"/>
</dbReference>
<name>A0ABX7GS55_9GAMM</name>
<organism evidence="3 4">
    <name type="scientific">Dyella caseinilytica</name>
    <dbReference type="NCBI Taxonomy" id="1849581"/>
    <lineage>
        <taxon>Bacteria</taxon>
        <taxon>Pseudomonadati</taxon>
        <taxon>Pseudomonadota</taxon>
        <taxon>Gammaproteobacteria</taxon>
        <taxon>Lysobacterales</taxon>
        <taxon>Rhodanobacteraceae</taxon>
        <taxon>Dyella</taxon>
    </lineage>
</organism>
<dbReference type="CDD" id="cd01743">
    <property type="entry name" value="GATase1_Anthranilate_Synthase"/>
    <property type="match status" value="1"/>
</dbReference>
<protein>
    <submittedName>
        <fullName evidence="3">Aminodeoxychorismate/anthranilate synthase component II</fullName>
    </submittedName>
</protein>
<evidence type="ECO:0000313" key="3">
    <source>
        <dbReference type="EMBL" id="QRN53222.1"/>
    </source>
</evidence>
<keyword evidence="1" id="KW-0315">Glutamine amidotransferase</keyword>
<evidence type="ECO:0000313" key="4">
    <source>
        <dbReference type="Proteomes" id="UP000663181"/>
    </source>
</evidence>
<feature type="domain" description="Glutamine amidotransferase" evidence="2">
    <location>
        <begin position="4"/>
        <end position="187"/>
    </location>
</feature>
<dbReference type="Gene3D" id="3.40.50.880">
    <property type="match status" value="1"/>
</dbReference>
<dbReference type="Pfam" id="PF00117">
    <property type="entry name" value="GATase"/>
    <property type="match status" value="1"/>
</dbReference>
<dbReference type="PANTHER" id="PTHR43418">
    <property type="entry name" value="MULTIFUNCTIONAL TRYPTOPHAN BIOSYNTHESIS PROTEIN-RELATED"/>
    <property type="match status" value="1"/>
</dbReference>
<dbReference type="Proteomes" id="UP000663181">
    <property type="component" value="Chromosome"/>
</dbReference>
<dbReference type="PANTHER" id="PTHR43418:SF4">
    <property type="entry name" value="MULTIFUNCTIONAL TRYPTOPHAN BIOSYNTHESIS PROTEIN"/>
    <property type="match status" value="1"/>
</dbReference>
<dbReference type="NCBIfam" id="TIGR00566">
    <property type="entry name" value="trpG_papA"/>
    <property type="match status" value="1"/>
</dbReference>
<dbReference type="SUPFAM" id="SSF52317">
    <property type="entry name" value="Class I glutamine amidotransferase-like"/>
    <property type="match status" value="1"/>
</dbReference>
<dbReference type="EMBL" id="CP064030">
    <property type="protein sequence ID" value="QRN53222.1"/>
    <property type="molecule type" value="Genomic_DNA"/>
</dbReference>
<dbReference type="RefSeq" id="WP_188800453.1">
    <property type="nucleotide sequence ID" value="NZ_BMIZ01000002.1"/>
</dbReference>
<dbReference type="InterPro" id="IPR029062">
    <property type="entry name" value="Class_I_gatase-like"/>
</dbReference>
<proteinExistence type="predicted"/>
<dbReference type="PRINTS" id="PR00097">
    <property type="entry name" value="ANTSNTHASEII"/>
</dbReference>